<keyword evidence="3 5" id="KW-1133">Transmembrane helix</keyword>
<proteinExistence type="predicted"/>
<keyword evidence="2 5" id="KW-0812">Transmembrane</keyword>
<evidence type="ECO:0008006" key="7">
    <source>
        <dbReference type="Google" id="ProtNLM"/>
    </source>
</evidence>
<reference evidence="6" key="1">
    <citation type="journal article" date="2014" name="Front. Microbiol.">
        <title>High frequency of phylogenetically diverse reductive dehalogenase-homologous genes in deep subseafloor sedimentary metagenomes.</title>
        <authorList>
            <person name="Kawai M."/>
            <person name="Futagami T."/>
            <person name="Toyoda A."/>
            <person name="Takaki Y."/>
            <person name="Nishi S."/>
            <person name="Hori S."/>
            <person name="Arai W."/>
            <person name="Tsubouchi T."/>
            <person name="Morono Y."/>
            <person name="Uchiyama I."/>
            <person name="Ito T."/>
            <person name="Fujiyama A."/>
            <person name="Inagaki F."/>
            <person name="Takami H."/>
        </authorList>
    </citation>
    <scope>NUCLEOTIDE SEQUENCE</scope>
    <source>
        <strain evidence="6">Expedition CK06-06</strain>
    </source>
</reference>
<sequence>MIVGTLNTLKVAFVGIVITVILGTIIGVARLSSNWLVSKLADLYIEV</sequence>
<evidence type="ECO:0000313" key="6">
    <source>
        <dbReference type="EMBL" id="GAI88563.1"/>
    </source>
</evidence>
<evidence type="ECO:0000256" key="3">
    <source>
        <dbReference type="ARBA" id="ARBA00022989"/>
    </source>
</evidence>
<accession>X1S6N9</accession>
<evidence type="ECO:0000256" key="1">
    <source>
        <dbReference type="ARBA" id="ARBA00004141"/>
    </source>
</evidence>
<comment type="subcellular location">
    <subcellularLocation>
        <location evidence="1">Membrane</location>
        <topology evidence="1">Multi-pass membrane protein</topology>
    </subcellularLocation>
</comment>
<evidence type="ECO:0000256" key="5">
    <source>
        <dbReference type="SAM" id="Phobius"/>
    </source>
</evidence>
<evidence type="ECO:0000256" key="2">
    <source>
        <dbReference type="ARBA" id="ARBA00022692"/>
    </source>
</evidence>
<evidence type="ECO:0000256" key="4">
    <source>
        <dbReference type="ARBA" id="ARBA00023136"/>
    </source>
</evidence>
<dbReference type="EMBL" id="BARW01021407">
    <property type="protein sequence ID" value="GAI88563.1"/>
    <property type="molecule type" value="Genomic_DNA"/>
</dbReference>
<dbReference type="SUPFAM" id="SSF161098">
    <property type="entry name" value="MetI-like"/>
    <property type="match status" value="1"/>
</dbReference>
<name>X1S6N9_9ZZZZ</name>
<protein>
    <recommendedName>
        <fullName evidence="7">ABC transmembrane type-1 domain-containing protein</fullName>
    </recommendedName>
</protein>
<keyword evidence="4 5" id="KW-0472">Membrane</keyword>
<gene>
    <name evidence="6" type="ORF">S12H4_35959</name>
</gene>
<dbReference type="GO" id="GO:0016020">
    <property type="term" value="C:membrane"/>
    <property type="evidence" value="ECO:0007669"/>
    <property type="project" value="UniProtKB-SubCell"/>
</dbReference>
<comment type="caution">
    <text evidence="6">The sequence shown here is derived from an EMBL/GenBank/DDBJ whole genome shotgun (WGS) entry which is preliminary data.</text>
</comment>
<dbReference type="AlphaFoldDB" id="X1S6N9"/>
<feature type="transmembrane region" description="Helical" evidence="5">
    <location>
        <begin position="12"/>
        <end position="31"/>
    </location>
</feature>
<dbReference type="InterPro" id="IPR035906">
    <property type="entry name" value="MetI-like_sf"/>
</dbReference>
<feature type="non-terminal residue" evidence="6">
    <location>
        <position position="47"/>
    </location>
</feature>
<organism evidence="6">
    <name type="scientific">marine sediment metagenome</name>
    <dbReference type="NCBI Taxonomy" id="412755"/>
    <lineage>
        <taxon>unclassified sequences</taxon>
        <taxon>metagenomes</taxon>
        <taxon>ecological metagenomes</taxon>
    </lineage>
</organism>
<dbReference type="Gene3D" id="1.10.3720.10">
    <property type="entry name" value="MetI-like"/>
    <property type="match status" value="1"/>
</dbReference>